<keyword evidence="2" id="KW-1185">Reference proteome</keyword>
<dbReference type="EMBL" id="VSRR010041601">
    <property type="protein sequence ID" value="MPC75660.1"/>
    <property type="molecule type" value="Genomic_DNA"/>
</dbReference>
<gene>
    <name evidence="1" type="ORF">E2C01_070053</name>
</gene>
<protein>
    <submittedName>
        <fullName evidence="1">Uncharacterized protein</fullName>
    </submittedName>
</protein>
<evidence type="ECO:0000313" key="1">
    <source>
        <dbReference type="EMBL" id="MPC75660.1"/>
    </source>
</evidence>
<organism evidence="1 2">
    <name type="scientific">Portunus trituberculatus</name>
    <name type="common">Swimming crab</name>
    <name type="synonym">Neptunus trituberculatus</name>
    <dbReference type="NCBI Taxonomy" id="210409"/>
    <lineage>
        <taxon>Eukaryota</taxon>
        <taxon>Metazoa</taxon>
        <taxon>Ecdysozoa</taxon>
        <taxon>Arthropoda</taxon>
        <taxon>Crustacea</taxon>
        <taxon>Multicrustacea</taxon>
        <taxon>Malacostraca</taxon>
        <taxon>Eumalacostraca</taxon>
        <taxon>Eucarida</taxon>
        <taxon>Decapoda</taxon>
        <taxon>Pleocyemata</taxon>
        <taxon>Brachyura</taxon>
        <taxon>Eubrachyura</taxon>
        <taxon>Portunoidea</taxon>
        <taxon>Portunidae</taxon>
        <taxon>Portuninae</taxon>
        <taxon>Portunus</taxon>
    </lineage>
</organism>
<dbReference type="Proteomes" id="UP000324222">
    <property type="component" value="Unassembled WGS sequence"/>
</dbReference>
<reference evidence="1 2" key="1">
    <citation type="submission" date="2019-05" db="EMBL/GenBank/DDBJ databases">
        <title>Another draft genome of Portunus trituberculatus and its Hox gene families provides insights of decapod evolution.</title>
        <authorList>
            <person name="Jeong J.-H."/>
            <person name="Song I."/>
            <person name="Kim S."/>
            <person name="Choi T."/>
            <person name="Kim D."/>
            <person name="Ryu S."/>
            <person name="Kim W."/>
        </authorList>
    </citation>
    <scope>NUCLEOTIDE SEQUENCE [LARGE SCALE GENOMIC DNA]</scope>
    <source>
        <tissue evidence="1">Muscle</tissue>
    </source>
</reference>
<comment type="caution">
    <text evidence="1">The sequence shown here is derived from an EMBL/GenBank/DDBJ whole genome shotgun (WGS) entry which is preliminary data.</text>
</comment>
<sequence>MKRRELNLRQFETKKVERKDGTKELWLIARVGLLEEDRKRCSASIYQRRRHRWTPIQQHKSFDIGKY</sequence>
<evidence type="ECO:0000313" key="2">
    <source>
        <dbReference type="Proteomes" id="UP000324222"/>
    </source>
</evidence>
<dbReference type="AlphaFoldDB" id="A0A5B7HT73"/>
<proteinExistence type="predicted"/>
<name>A0A5B7HT73_PORTR</name>
<accession>A0A5B7HT73</accession>